<dbReference type="GO" id="GO:0016491">
    <property type="term" value="F:oxidoreductase activity"/>
    <property type="evidence" value="ECO:0007669"/>
    <property type="project" value="InterPro"/>
</dbReference>
<dbReference type="PROSITE" id="PS51384">
    <property type="entry name" value="FAD_FR"/>
    <property type="match status" value="1"/>
</dbReference>
<organism evidence="2">
    <name type="scientific">marine metagenome</name>
    <dbReference type="NCBI Taxonomy" id="408172"/>
    <lineage>
        <taxon>unclassified sequences</taxon>
        <taxon>metagenomes</taxon>
        <taxon>ecological metagenomes</taxon>
    </lineage>
</organism>
<dbReference type="InterPro" id="IPR017927">
    <property type="entry name" value="FAD-bd_FR_type"/>
</dbReference>
<dbReference type="Gene3D" id="2.40.30.10">
    <property type="entry name" value="Translation factors"/>
    <property type="match status" value="1"/>
</dbReference>
<feature type="non-terminal residue" evidence="2">
    <location>
        <position position="218"/>
    </location>
</feature>
<dbReference type="InterPro" id="IPR001433">
    <property type="entry name" value="OxRdtase_FAD/NAD-bd"/>
</dbReference>
<dbReference type="InterPro" id="IPR039261">
    <property type="entry name" value="FNR_nucleotide-bd"/>
</dbReference>
<feature type="domain" description="FAD-binding FR-type" evidence="1">
    <location>
        <begin position="19"/>
        <end position="116"/>
    </location>
</feature>
<name>A0A382IH01_9ZZZZ</name>
<evidence type="ECO:0000313" key="2">
    <source>
        <dbReference type="EMBL" id="SVB98173.1"/>
    </source>
</evidence>
<reference evidence="2" key="1">
    <citation type="submission" date="2018-05" db="EMBL/GenBank/DDBJ databases">
        <authorList>
            <person name="Lanie J.A."/>
            <person name="Ng W.-L."/>
            <person name="Kazmierczak K.M."/>
            <person name="Andrzejewski T.M."/>
            <person name="Davidsen T.M."/>
            <person name="Wayne K.J."/>
            <person name="Tettelin H."/>
            <person name="Glass J.I."/>
            <person name="Rusch D."/>
            <person name="Podicherti R."/>
            <person name="Tsui H.-C.T."/>
            <person name="Winkler M.E."/>
        </authorList>
    </citation>
    <scope>NUCLEOTIDE SEQUENCE</scope>
</reference>
<evidence type="ECO:0000259" key="1">
    <source>
        <dbReference type="PROSITE" id="PS51384"/>
    </source>
</evidence>
<dbReference type="PANTHER" id="PTHR47878:SF2">
    <property type="entry name" value="OXIDOREDUCTASE FAD_NAD(P)-BINDING DOMAIN PROTEIN"/>
    <property type="match status" value="1"/>
</dbReference>
<dbReference type="Pfam" id="PF00175">
    <property type="entry name" value="NAD_binding_1"/>
    <property type="match status" value="1"/>
</dbReference>
<dbReference type="SUPFAM" id="SSF52343">
    <property type="entry name" value="Ferredoxin reductase-like, C-terminal NADP-linked domain"/>
    <property type="match status" value="1"/>
</dbReference>
<dbReference type="SUPFAM" id="SSF63380">
    <property type="entry name" value="Riboflavin synthase domain-like"/>
    <property type="match status" value="1"/>
</dbReference>
<dbReference type="EMBL" id="UINC01066962">
    <property type="protein sequence ID" value="SVB98173.1"/>
    <property type="molecule type" value="Genomic_DNA"/>
</dbReference>
<dbReference type="Gene3D" id="3.40.50.80">
    <property type="entry name" value="Nucleotide-binding domain of ferredoxin-NADP reductase (FNR) module"/>
    <property type="match status" value="1"/>
</dbReference>
<dbReference type="InterPro" id="IPR051930">
    <property type="entry name" value="FNR_type-1"/>
</dbReference>
<sequence>MVSQTSGGSAQSPRVRAVPNLPKATLVERRDITDDLFVIKLEPEQGPLNFKPGQYCTLGLEGIERAYSIVSSPHETLLEIFVELVLEGELTPRMHRMNIGDQMTIRPRAKGLFVLNQKVHHHFMVSTVTGVAPSVSMIRKYINDGLGDHKFYVLMGASYHDEFVYDKELAEYAAKYPEHIHFIPTVSRPNEDKNANWEGAKGRANAIAEEYMEKYNLP</sequence>
<dbReference type="PANTHER" id="PTHR47878">
    <property type="entry name" value="OXIDOREDUCTASE FAD/NAD(P)-BINDING DOMAIN PROTEIN"/>
    <property type="match status" value="1"/>
</dbReference>
<gene>
    <name evidence="2" type="ORF">METZ01_LOCUS251027</name>
</gene>
<accession>A0A382IH01</accession>
<dbReference type="Pfam" id="PF00970">
    <property type="entry name" value="FAD_binding_6"/>
    <property type="match status" value="1"/>
</dbReference>
<dbReference type="InterPro" id="IPR008333">
    <property type="entry name" value="Cbr1-like_FAD-bd_dom"/>
</dbReference>
<dbReference type="AlphaFoldDB" id="A0A382IH01"/>
<dbReference type="InterPro" id="IPR017938">
    <property type="entry name" value="Riboflavin_synthase-like_b-brl"/>
</dbReference>
<proteinExistence type="predicted"/>
<protein>
    <recommendedName>
        <fullName evidence="1">FAD-binding FR-type domain-containing protein</fullName>
    </recommendedName>
</protein>
<dbReference type="PRINTS" id="PR00410">
    <property type="entry name" value="PHEHYDRXLASE"/>
</dbReference>